<evidence type="ECO:0000313" key="1">
    <source>
        <dbReference type="EMBL" id="GIY02531.1"/>
    </source>
</evidence>
<evidence type="ECO:0008006" key="3">
    <source>
        <dbReference type="Google" id="ProtNLM"/>
    </source>
</evidence>
<dbReference type="Proteomes" id="UP001054945">
    <property type="component" value="Unassembled WGS sequence"/>
</dbReference>
<sequence length="135" mass="15912">MPAKINPIANRRYFIKCWLLYPQIYVSPVSATPPKYFYRPDDNKDALLSSALGDCLFLFLLGRRTRNLLNNNILEGQLRNCRKLTFQIRFLESIGHWSNTLTAFHEIKDYFNISNSPFMLERFIVLKASWRSMQS</sequence>
<reference evidence="1 2" key="1">
    <citation type="submission" date="2021-06" db="EMBL/GenBank/DDBJ databases">
        <title>Caerostris extrusa draft genome.</title>
        <authorList>
            <person name="Kono N."/>
            <person name="Arakawa K."/>
        </authorList>
    </citation>
    <scope>NUCLEOTIDE SEQUENCE [LARGE SCALE GENOMIC DNA]</scope>
</reference>
<keyword evidence="2" id="KW-1185">Reference proteome</keyword>
<dbReference type="AlphaFoldDB" id="A0AAV4Q321"/>
<proteinExistence type="predicted"/>
<comment type="caution">
    <text evidence="1">The sequence shown here is derived from an EMBL/GenBank/DDBJ whole genome shotgun (WGS) entry which is preliminary data.</text>
</comment>
<organism evidence="1 2">
    <name type="scientific">Caerostris extrusa</name>
    <name type="common">Bark spider</name>
    <name type="synonym">Caerostris bankana</name>
    <dbReference type="NCBI Taxonomy" id="172846"/>
    <lineage>
        <taxon>Eukaryota</taxon>
        <taxon>Metazoa</taxon>
        <taxon>Ecdysozoa</taxon>
        <taxon>Arthropoda</taxon>
        <taxon>Chelicerata</taxon>
        <taxon>Arachnida</taxon>
        <taxon>Araneae</taxon>
        <taxon>Araneomorphae</taxon>
        <taxon>Entelegynae</taxon>
        <taxon>Araneoidea</taxon>
        <taxon>Araneidae</taxon>
        <taxon>Caerostris</taxon>
    </lineage>
</organism>
<accession>A0AAV4Q321</accession>
<protein>
    <recommendedName>
        <fullName evidence="3">LAGLIDADG homing endonuclease</fullName>
    </recommendedName>
</protein>
<name>A0AAV4Q321_CAEEX</name>
<dbReference type="EMBL" id="BPLR01005453">
    <property type="protein sequence ID" value="GIY02531.1"/>
    <property type="molecule type" value="Genomic_DNA"/>
</dbReference>
<gene>
    <name evidence="1" type="ORF">CEXT_676911</name>
</gene>
<evidence type="ECO:0000313" key="2">
    <source>
        <dbReference type="Proteomes" id="UP001054945"/>
    </source>
</evidence>